<accession>A0ABT1ULP9</accession>
<evidence type="ECO:0000313" key="3">
    <source>
        <dbReference type="Proteomes" id="UP001524569"/>
    </source>
</evidence>
<keyword evidence="1" id="KW-0732">Signal</keyword>
<keyword evidence="3" id="KW-1185">Reference proteome</keyword>
<gene>
    <name evidence="2" type="ORF">NP603_15795</name>
</gene>
<feature type="signal peptide" evidence="1">
    <location>
        <begin position="1"/>
        <end position="29"/>
    </location>
</feature>
<evidence type="ECO:0000313" key="2">
    <source>
        <dbReference type="EMBL" id="MCQ8182585.1"/>
    </source>
</evidence>
<reference evidence="2 3" key="1">
    <citation type="submission" date="2022-07" db="EMBL/GenBank/DDBJ databases">
        <title>Methylomonas rivi sp. nov., Methylomonas rosea sp. nov., Methylomonas aureus sp. nov. and Methylomonas subterranea sp. nov., four novel methanotrophs isolated from a freshwater creek and the deep terrestrial subsurface.</title>
        <authorList>
            <person name="Abin C."/>
            <person name="Sankaranarayanan K."/>
            <person name="Garner C."/>
            <person name="Sindelar R."/>
            <person name="Kotary K."/>
            <person name="Garner R."/>
            <person name="Barclay S."/>
            <person name="Lawson P."/>
            <person name="Krumholz L."/>
        </authorList>
    </citation>
    <scope>NUCLEOTIDE SEQUENCE [LARGE SCALE GENOMIC DNA]</scope>
    <source>
        <strain evidence="2 3">SURF-1</strain>
    </source>
</reference>
<dbReference type="EMBL" id="JANIBM010000025">
    <property type="protein sequence ID" value="MCQ8182585.1"/>
    <property type="molecule type" value="Genomic_DNA"/>
</dbReference>
<name>A0ABT1ULP9_9GAMM</name>
<dbReference type="RefSeq" id="WP_256611911.1">
    <property type="nucleotide sequence ID" value="NZ_JANIBM010000025.1"/>
</dbReference>
<comment type="caution">
    <text evidence="2">The sequence shown here is derived from an EMBL/GenBank/DDBJ whole genome shotgun (WGS) entry which is preliminary data.</text>
</comment>
<feature type="chain" id="PRO_5045878197" evidence="1">
    <location>
        <begin position="30"/>
        <end position="168"/>
    </location>
</feature>
<evidence type="ECO:0000256" key="1">
    <source>
        <dbReference type="SAM" id="SignalP"/>
    </source>
</evidence>
<protein>
    <submittedName>
        <fullName evidence="2">Uncharacterized protein</fullName>
    </submittedName>
</protein>
<organism evidence="2 3">
    <name type="scientific">Methylomonas aurea</name>
    <dbReference type="NCBI Taxonomy" id="2952224"/>
    <lineage>
        <taxon>Bacteria</taxon>
        <taxon>Pseudomonadati</taxon>
        <taxon>Pseudomonadota</taxon>
        <taxon>Gammaproteobacteria</taxon>
        <taxon>Methylococcales</taxon>
        <taxon>Methylococcaceae</taxon>
        <taxon>Methylomonas</taxon>
    </lineage>
</organism>
<dbReference type="Proteomes" id="UP001524569">
    <property type="component" value="Unassembled WGS sequence"/>
</dbReference>
<sequence length="168" mass="17731">MNHKNRSAIRCVFAYMIAAALGYSNSAAAATPDFTLELPTGTACNFDLKIEGWGGKRNVREFKDANGNLVRSLDTGTGAALRFTNLSNGKTLSTKSNGAVSAKRYNPDGSYTETDTGHNLLILFPTDVPAGPSTTLIAGRVVFTVDTSEVFTVLSTSGKTTDICAALL</sequence>
<proteinExistence type="predicted"/>